<dbReference type="InterPro" id="IPR014730">
    <property type="entry name" value="ETF_a/b_N"/>
</dbReference>
<dbReference type="Proteomes" id="UP000242592">
    <property type="component" value="Unassembled WGS sequence"/>
</dbReference>
<dbReference type="EMBL" id="FQXN01000002">
    <property type="protein sequence ID" value="SHH33534.1"/>
    <property type="molecule type" value="Genomic_DNA"/>
</dbReference>
<name>A0A1M5S4X1_9BACT</name>
<evidence type="ECO:0000256" key="2">
    <source>
        <dbReference type="ARBA" id="ARBA00022448"/>
    </source>
</evidence>
<dbReference type="InterPro" id="IPR018206">
    <property type="entry name" value="ETF_asu_C_CS"/>
</dbReference>
<dbReference type="Pfam" id="PF00766">
    <property type="entry name" value="ETF_alpha"/>
    <property type="match status" value="1"/>
</dbReference>
<organism evidence="8 9">
    <name type="scientific">Thermosipho atlanticus DSM 15807</name>
    <dbReference type="NCBI Taxonomy" id="1123380"/>
    <lineage>
        <taxon>Bacteria</taxon>
        <taxon>Thermotogati</taxon>
        <taxon>Thermotogota</taxon>
        <taxon>Thermotogae</taxon>
        <taxon>Thermotogales</taxon>
        <taxon>Fervidobacteriaceae</taxon>
        <taxon>Thermosipho</taxon>
    </lineage>
</organism>
<keyword evidence="4 6" id="KW-0274">FAD</keyword>
<dbReference type="GO" id="GO:0033539">
    <property type="term" value="P:fatty acid beta-oxidation using acyl-CoA dehydrogenase"/>
    <property type="evidence" value="ECO:0007669"/>
    <property type="project" value="TreeGrafter"/>
</dbReference>
<dbReference type="PANTHER" id="PTHR43153">
    <property type="entry name" value="ELECTRON TRANSFER FLAVOPROTEIN ALPHA"/>
    <property type="match status" value="1"/>
</dbReference>
<dbReference type="SMART" id="SM00893">
    <property type="entry name" value="ETF"/>
    <property type="match status" value="1"/>
</dbReference>
<feature type="binding site" evidence="6">
    <location>
        <begin position="248"/>
        <end position="249"/>
    </location>
    <ligand>
        <name>FAD</name>
        <dbReference type="ChEBI" id="CHEBI:57692"/>
    </ligand>
</feature>
<proteinExistence type="inferred from homology"/>
<keyword evidence="2" id="KW-0813">Transport</keyword>
<dbReference type="PANTHER" id="PTHR43153:SF1">
    <property type="entry name" value="ELECTRON TRANSFER FLAVOPROTEIN SUBUNIT ALPHA, MITOCHONDRIAL"/>
    <property type="match status" value="1"/>
</dbReference>
<dbReference type="InterPro" id="IPR014731">
    <property type="entry name" value="ETF_asu_C"/>
</dbReference>
<evidence type="ECO:0000313" key="9">
    <source>
        <dbReference type="Proteomes" id="UP000242592"/>
    </source>
</evidence>
<evidence type="ECO:0000256" key="5">
    <source>
        <dbReference type="ARBA" id="ARBA00022982"/>
    </source>
</evidence>
<keyword evidence="9" id="KW-1185">Reference proteome</keyword>
<dbReference type="GO" id="GO:0050660">
    <property type="term" value="F:flavin adenine dinucleotide binding"/>
    <property type="evidence" value="ECO:0007669"/>
    <property type="project" value="InterPro"/>
</dbReference>
<dbReference type="Pfam" id="PF01012">
    <property type="entry name" value="ETF"/>
    <property type="match status" value="1"/>
</dbReference>
<comment type="similarity">
    <text evidence="1">Belongs to the ETF alpha-subunit/FixB family.</text>
</comment>
<feature type="binding site" evidence="6">
    <location>
        <position position="300"/>
    </location>
    <ligand>
        <name>FAD</name>
        <dbReference type="ChEBI" id="CHEBI:57692"/>
    </ligand>
</feature>
<protein>
    <submittedName>
        <fullName evidence="8">Electron transfer flavoprotein alpha subunit apoprotein</fullName>
    </submittedName>
</protein>
<dbReference type="InterPro" id="IPR001308">
    <property type="entry name" value="ETF_a/FixB"/>
</dbReference>
<keyword evidence="3" id="KW-0285">Flavoprotein</keyword>
<feature type="domain" description="Electron transfer flavoprotein alpha/beta-subunit N-terminal" evidence="7">
    <location>
        <begin position="6"/>
        <end position="204"/>
    </location>
</feature>
<dbReference type="InterPro" id="IPR029035">
    <property type="entry name" value="DHS-like_NAD/FAD-binding_dom"/>
</dbReference>
<dbReference type="SUPFAM" id="SSF52467">
    <property type="entry name" value="DHS-like NAD/FAD-binding domain"/>
    <property type="match status" value="1"/>
</dbReference>
<dbReference type="PIRSF" id="PIRSF000089">
    <property type="entry name" value="Electra_flavoP_a"/>
    <property type="match status" value="1"/>
</dbReference>
<dbReference type="PROSITE" id="PS00696">
    <property type="entry name" value="ETF_ALPHA"/>
    <property type="match status" value="1"/>
</dbReference>
<evidence type="ECO:0000259" key="7">
    <source>
        <dbReference type="SMART" id="SM00893"/>
    </source>
</evidence>
<evidence type="ECO:0000256" key="6">
    <source>
        <dbReference type="PIRSR" id="PIRSR000089-1"/>
    </source>
</evidence>
<dbReference type="AlphaFoldDB" id="A0A1M5S4X1"/>
<accession>A0A1M5S4X1</accession>
<dbReference type="STRING" id="1123380.SAMN02745199_0802"/>
<evidence type="ECO:0000256" key="4">
    <source>
        <dbReference type="ARBA" id="ARBA00022827"/>
    </source>
</evidence>
<dbReference type="Gene3D" id="3.40.50.1220">
    <property type="entry name" value="TPP-binding domain"/>
    <property type="match status" value="1"/>
</dbReference>
<dbReference type="InterPro" id="IPR014729">
    <property type="entry name" value="Rossmann-like_a/b/a_fold"/>
</dbReference>
<dbReference type="InterPro" id="IPR033947">
    <property type="entry name" value="ETF_alpha_N"/>
</dbReference>
<feature type="binding site" evidence="6">
    <location>
        <begin position="279"/>
        <end position="286"/>
    </location>
    <ligand>
        <name>FAD</name>
        <dbReference type="ChEBI" id="CHEBI:57692"/>
    </ligand>
</feature>
<evidence type="ECO:0000256" key="1">
    <source>
        <dbReference type="ARBA" id="ARBA00005817"/>
    </source>
</evidence>
<dbReference type="GO" id="GO:0009055">
    <property type="term" value="F:electron transfer activity"/>
    <property type="evidence" value="ECO:0007669"/>
    <property type="project" value="InterPro"/>
</dbReference>
<dbReference type="Gene3D" id="3.40.50.620">
    <property type="entry name" value="HUPs"/>
    <property type="match status" value="1"/>
</dbReference>
<sequence>MEKKIIFVLVEHHDKKVHPVSWELIGKARELAAKLDNSEVWGIVLGDELENICNEAIKRGADKVIYVKNSRFNRYINYEYQTAIVNVVKKYNPEIFLIGATLEGRELAGMVATKLETGLTADCTGLDIVSDNRTGKKILAMTRPTFGGNLMATITCPQHRPQMATVRPGVMKSLPIDPKRKGEIIVENIELKDLKKLIEFLETIPVKTESNLQYAPVIVSGGKGVGGPDGFKKLKELANLLGGEIGASRAAVKAGWISDEYQVGQTGKTVRPILYIACGISGAIQHIVGIKESEIIVAINKDENAPIFDIADIGIVGDLHKVIPALIDKLKQLLAKSEVKK</sequence>
<comment type="cofactor">
    <cofactor evidence="6">
        <name>FAD</name>
        <dbReference type="ChEBI" id="CHEBI:57692"/>
    </cofactor>
    <text evidence="6">Binds 1 FAD per dimer.</text>
</comment>
<reference evidence="9" key="1">
    <citation type="submission" date="2016-11" db="EMBL/GenBank/DDBJ databases">
        <authorList>
            <person name="Varghese N."/>
            <person name="Submissions S."/>
        </authorList>
    </citation>
    <scope>NUCLEOTIDE SEQUENCE [LARGE SCALE GENOMIC DNA]</scope>
    <source>
        <strain evidence="9">DSM 15807</strain>
    </source>
</reference>
<feature type="binding site" evidence="6">
    <location>
        <begin position="262"/>
        <end position="266"/>
    </location>
    <ligand>
        <name>FAD</name>
        <dbReference type="ChEBI" id="CHEBI:57692"/>
    </ligand>
</feature>
<dbReference type="CDD" id="cd01715">
    <property type="entry name" value="ETF_alpha"/>
    <property type="match status" value="1"/>
</dbReference>
<evidence type="ECO:0000313" key="8">
    <source>
        <dbReference type="EMBL" id="SHH33534.1"/>
    </source>
</evidence>
<evidence type="ECO:0000256" key="3">
    <source>
        <dbReference type="ARBA" id="ARBA00022630"/>
    </source>
</evidence>
<dbReference type="SUPFAM" id="SSF52402">
    <property type="entry name" value="Adenine nucleotide alpha hydrolases-like"/>
    <property type="match status" value="1"/>
</dbReference>
<dbReference type="FunFam" id="3.40.50.1220:FF:000001">
    <property type="entry name" value="Electron transfer flavoprotein, alpha subunit"/>
    <property type="match status" value="1"/>
</dbReference>
<gene>
    <name evidence="8" type="ORF">SAMN02745199_0802</name>
</gene>
<keyword evidence="5" id="KW-0249">Electron transport</keyword>